<dbReference type="EMBL" id="CM024792">
    <property type="protein sequence ID" value="KAG8003277.1"/>
    <property type="molecule type" value="Genomic_DNA"/>
</dbReference>
<sequence length="612" mass="68090">MAPLCVPGRLLLLQWLVSLVILTLGTIQIRSLLVYDRQSLLDLRHNVRLLGTFEHGGQKTVPPLLAGIPTHLYWALALPPRRKRLRRRGKRGGRLVKLKAWLAGSSSISRTGLGLTHPFVVPRRFLDPIDACLVPVAGSFAGLQPRRPCPPRLSQSGVIPRLLKTLPRSRRSTEPQPPASARIGLVNARSLVNKTFISRDFFNSHSLDFLCVTETWIGPSECSLLVELAGCSYFNSPRTSGRGGGTATVYKNDFKCKQRAVSYSFSSFEVNLFEVDRSEPVTAGQFSSAFNQLCVPSDSTSANTEEVSSWFYSSCRTILDSVAPLKMVQPKVKPEPWLNLRTHAARQECCKAERRWKKDRLQVSYQILKNCWRCYQSTVKEAKREYLSNRHNTRLLFKTIESVLNPPQPECIEASPEMCNSFLHYFIDKVTTARALISPPASDPSDPVPCTAVLDLFEPVSLKALEDVVGQIKPSGSPCDIVPPHFFKEVFPSIGQSVLAIINGTLSSGVVPQSFKHAVVQPLLKKPSLDPGVLANFRPISKLPFISKILEKLVFTQLKSFLGELEVLEVFQSGFKTLHSTESALLRVFNDILLANDWRLCDSCTPGLNVGF</sequence>
<comment type="caution">
    <text evidence="1">The sequence shown here is derived from an EMBL/GenBank/DDBJ whole genome shotgun (WGS) entry which is preliminary data.</text>
</comment>
<gene>
    <name evidence="1" type="ORF">GBF38_007705</name>
</gene>
<dbReference type="Proteomes" id="UP000805704">
    <property type="component" value="Chromosome 4"/>
</dbReference>
<evidence type="ECO:0000313" key="1">
    <source>
        <dbReference type="EMBL" id="KAG8003277.1"/>
    </source>
</evidence>
<organism evidence="1 2">
    <name type="scientific">Nibea albiflora</name>
    <name type="common">Yellow drum</name>
    <name type="synonym">Corvina albiflora</name>
    <dbReference type="NCBI Taxonomy" id="240163"/>
    <lineage>
        <taxon>Eukaryota</taxon>
        <taxon>Metazoa</taxon>
        <taxon>Chordata</taxon>
        <taxon>Craniata</taxon>
        <taxon>Vertebrata</taxon>
        <taxon>Euteleostomi</taxon>
        <taxon>Actinopterygii</taxon>
        <taxon>Neopterygii</taxon>
        <taxon>Teleostei</taxon>
        <taxon>Neoteleostei</taxon>
        <taxon>Acanthomorphata</taxon>
        <taxon>Eupercaria</taxon>
        <taxon>Sciaenidae</taxon>
        <taxon>Nibea</taxon>
    </lineage>
</organism>
<accession>A0ACB7EM54</accession>
<keyword evidence="2" id="KW-1185">Reference proteome</keyword>
<evidence type="ECO:0000313" key="2">
    <source>
        <dbReference type="Proteomes" id="UP000805704"/>
    </source>
</evidence>
<protein>
    <submittedName>
        <fullName evidence="1">Uncharacterized protein</fullName>
    </submittedName>
</protein>
<reference evidence="1" key="1">
    <citation type="submission" date="2020-04" db="EMBL/GenBank/DDBJ databases">
        <title>A chromosome-scale assembly and high-density genetic map of the yellow drum (Nibea albiflora) genome.</title>
        <authorList>
            <person name="Xu D."/>
            <person name="Zhang W."/>
            <person name="Chen R."/>
            <person name="Tan P."/>
            <person name="Wang L."/>
            <person name="Song H."/>
            <person name="Tian L."/>
            <person name="Zhu Q."/>
            <person name="Wang B."/>
        </authorList>
    </citation>
    <scope>NUCLEOTIDE SEQUENCE</scope>
    <source>
        <strain evidence="1">ZJHYS-2018</strain>
    </source>
</reference>
<name>A0ACB7EM54_NIBAL</name>
<proteinExistence type="predicted"/>